<feature type="compositionally biased region" description="Polar residues" evidence="1">
    <location>
        <begin position="1"/>
        <end position="10"/>
    </location>
</feature>
<keyword evidence="3" id="KW-1185">Reference proteome</keyword>
<feature type="compositionally biased region" description="Low complexity" evidence="1">
    <location>
        <begin position="96"/>
        <end position="113"/>
    </location>
</feature>
<dbReference type="Proteomes" id="UP000076871">
    <property type="component" value="Unassembled WGS sequence"/>
</dbReference>
<dbReference type="InParanoid" id="A0A165HB36"/>
<organism evidence="2 3">
    <name type="scientific">Laetiporus sulphureus 93-53</name>
    <dbReference type="NCBI Taxonomy" id="1314785"/>
    <lineage>
        <taxon>Eukaryota</taxon>
        <taxon>Fungi</taxon>
        <taxon>Dikarya</taxon>
        <taxon>Basidiomycota</taxon>
        <taxon>Agaricomycotina</taxon>
        <taxon>Agaricomycetes</taxon>
        <taxon>Polyporales</taxon>
        <taxon>Laetiporus</taxon>
    </lineage>
</organism>
<evidence type="ECO:0000256" key="1">
    <source>
        <dbReference type="SAM" id="MobiDB-lite"/>
    </source>
</evidence>
<sequence>MKSPAASGSQETRRFSVPNIKYGARRTTSTQAEPEVAQDNRSRNTGNYFGNITRSQSLPLSLEGIVADDVPEEPTYLIRLAVDQHARAQPWMNADQSTAVAAPQSPSSSPTGQQRDRSSGRPAGDHPDFYQVTYTPDAAIITTQIYPAREDMAWLNIADGERYFNVRPPGLSSPMPSEEDVARWFNPGVIAHEEPSPRRAVVSAEDIPSSPPPPYEEHEQPVVTVTMIMPYGRGGHRGGRSRRRSPREEAAPPQTPHLPSIERFATEPLYA</sequence>
<reference evidence="2 3" key="1">
    <citation type="journal article" date="2016" name="Mol. Biol. Evol.">
        <title>Comparative Genomics of Early-Diverging Mushroom-Forming Fungi Provides Insights into the Origins of Lignocellulose Decay Capabilities.</title>
        <authorList>
            <person name="Nagy L.G."/>
            <person name="Riley R."/>
            <person name="Tritt A."/>
            <person name="Adam C."/>
            <person name="Daum C."/>
            <person name="Floudas D."/>
            <person name="Sun H."/>
            <person name="Yadav J.S."/>
            <person name="Pangilinan J."/>
            <person name="Larsson K.H."/>
            <person name="Matsuura K."/>
            <person name="Barry K."/>
            <person name="Labutti K."/>
            <person name="Kuo R."/>
            <person name="Ohm R.A."/>
            <person name="Bhattacharya S.S."/>
            <person name="Shirouzu T."/>
            <person name="Yoshinaga Y."/>
            <person name="Martin F.M."/>
            <person name="Grigoriev I.V."/>
            <person name="Hibbett D.S."/>
        </authorList>
    </citation>
    <scope>NUCLEOTIDE SEQUENCE [LARGE SCALE GENOMIC DNA]</scope>
    <source>
        <strain evidence="2 3">93-53</strain>
    </source>
</reference>
<feature type="region of interest" description="Disordered" evidence="1">
    <location>
        <begin position="94"/>
        <end position="131"/>
    </location>
</feature>
<dbReference type="GeneID" id="63824905"/>
<dbReference type="RefSeq" id="XP_040769230.1">
    <property type="nucleotide sequence ID" value="XM_040907876.1"/>
</dbReference>
<feature type="region of interest" description="Disordered" evidence="1">
    <location>
        <begin position="1"/>
        <end position="53"/>
    </location>
</feature>
<name>A0A165HB36_9APHY</name>
<evidence type="ECO:0000313" key="2">
    <source>
        <dbReference type="EMBL" id="KZT11490.1"/>
    </source>
</evidence>
<accession>A0A165HB36</accession>
<gene>
    <name evidence="2" type="ORF">LAESUDRAFT_720732</name>
</gene>
<feature type="compositionally biased region" description="Polar residues" evidence="1">
    <location>
        <begin position="43"/>
        <end position="53"/>
    </location>
</feature>
<dbReference type="AlphaFoldDB" id="A0A165HB36"/>
<protein>
    <submittedName>
        <fullName evidence="2">Uncharacterized protein</fullName>
    </submittedName>
</protein>
<feature type="compositionally biased region" description="Basic and acidic residues" evidence="1">
    <location>
        <begin position="114"/>
        <end position="128"/>
    </location>
</feature>
<evidence type="ECO:0000313" key="3">
    <source>
        <dbReference type="Proteomes" id="UP000076871"/>
    </source>
</evidence>
<proteinExistence type="predicted"/>
<feature type="compositionally biased region" description="Basic residues" evidence="1">
    <location>
        <begin position="234"/>
        <end position="245"/>
    </location>
</feature>
<dbReference type="EMBL" id="KV427607">
    <property type="protein sequence ID" value="KZT11490.1"/>
    <property type="molecule type" value="Genomic_DNA"/>
</dbReference>
<feature type="region of interest" description="Disordered" evidence="1">
    <location>
        <begin position="195"/>
        <end position="271"/>
    </location>
</feature>